<dbReference type="Gene3D" id="3.40.50.300">
    <property type="entry name" value="P-loop containing nucleotide triphosphate hydrolases"/>
    <property type="match status" value="1"/>
</dbReference>
<dbReference type="EMBL" id="JACHXK010000007">
    <property type="protein sequence ID" value="MBB3111433.1"/>
    <property type="molecule type" value="Genomic_DNA"/>
</dbReference>
<evidence type="ECO:0000259" key="10">
    <source>
        <dbReference type="PROSITE" id="PS50929"/>
    </source>
</evidence>
<comment type="caution">
    <text evidence="11">The sequence shown here is derived from an EMBL/GenBank/DDBJ whole genome shotgun (WGS) entry which is preliminary data.</text>
</comment>
<dbReference type="SMART" id="SM00382">
    <property type="entry name" value="AAA"/>
    <property type="match status" value="1"/>
</dbReference>
<evidence type="ECO:0000256" key="4">
    <source>
        <dbReference type="ARBA" id="ARBA00022741"/>
    </source>
</evidence>
<evidence type="ECO:0000256" key="1">
    <source>
        <dbReference type="ARBA" id="ARBA00004651"/>
    </source>
</evidence>
<dbReference type="PROSITE" id="PS00211">
    <property type="entry name" value="ABC_TRANSPORTER_1"/>
    <property type="match status" value="1"/>
</dbReference>
<feature type="transmembrane region" description="Helical" evidence="8">
    <location>
        <begin position="43"/>
        <end position="61"/>
    </location>
</feature>
<keyword evidence="6 8" id="KW-1133">Transmembrane helix</keyword>
<keyword evidence="5 11" id="KW-0067">ATP-binding</keyword>
<dbReference type="GO" id="GO:0005886">
    <property type="term" value="C:plasma membrane"/>
    <property type="evidence" value="ECO:0007669"/>
    <property type="project" value="UniProtKB-SubCell"/>
</dbReference>
<accession>A0A7W5FNQ5</accession>
<dbReference type="Proteomes" id="UP000570361">
    <property type="component" value="Unassembled WGS sequence"/>
</dbReference>
<dbReference type="InterPro" id="IPR017871">
    <property type="entry name" value="ABC_transporter-like_CS"/>
</dbReference>
<dbReference type="PROSITE" id="PS50929">
    <property type="entry name" value="ABC_TM1F"/>
    <property type="match status" value="1"/>
</dbReference>
<dbReference type="SUPFAM" id="SSF52540">
    <property type="entry name" value="P-loop containing nucleoside triphosphate hydrolases"/>
    <property type="match status" value="1"/>
</dbReference>
<sequence>MRPAQAIHNWQMDQKADLNMPEQKPQYVSAFRALSVYIKPHRWSFIAVFCCTLIAILTELLQPYLMKIAIDDNLLAGKNDYRGLIVIAVIYLGLSLSTLVFSYIQNNLLQNVGQSIVARIRKQLFDHIMKQSMGYFDRTSSGSLITHVSSDTEALNQFFNQVLLSLFRDGLTLIFILVMMFQLDTTLALYCLILLPIISIIAIAFRSFMRSTYQLARTRLSRMVAFVAENLSGMHLIQAFHQQKEQERQFNERNGLYFKANLREIRTNVVFGRTFDILSNLSIAFVTWIGGRAVLGQDLEFGVLYAFITYIRQFFQPINTITQQWNTLQSATVAVTRIWSVFESKPEVTDREEEEASEPRAKKDDELRQMTLTTERGEDASASLQSLDGVKGDIEFEHISFNYEEGVPIIRGLDLHIHAGEMIGVVGTTGAGKSSLISLLCRFYDVKEGSIRIDGTDVRDIPQSTLHRLIGLVQQEPYLYSGSIVDNIRMFDESITREEVIAACEFVGADAIIAKLPGGYDTKLSERGSGLSAGERQLISFARIIVFKPKVLILDEASANLDSHTEQLIQQALHVVSQERTTIVIAHRLSTIMQADRIIVMSQGEIVEQGNHQELIELGGQYCELYEHSQGLSAS</sequence>
<feature type="transmembrane region" description="Helical" evidence="8">
    <location>
        <begin position="187"/>
        <end position="208"/>
    </location>
</feature>
<dbReference type="PROSITE" id="PS50893">
    <property type="entry name" value="ABC_TRANSPORTER_2"/>
    <property type="match status" value="1"/>
</dbReference>
<evidence type="ECO:0000259" key="9">
    <source>
        <dbReference type="PROSITE" id="PS50893"/>
    </source>
</evidence>
<dbReference type="CDD" id="cd18544">
    <property type="entry name" value="ABC_6TM_TmrA_like"/>
    <property type="match status" value="1"/>
</dbReference>
<dbReference type="InterPro" id="IPR003439">
    <property type="entry name" value="ABC_transporter-like_ATP-bd"/>
</dbReference>
<evidence type="ECO:0000256" key="6">
    <source>
        <dbReference type="ARBA" id="ARBA00022989"/>
    </source>
</evidence>
<dbReference type="InterPro" id="IPR027417">
    <property type="entry name" value="P-loop_NTPase"/>
</dbReference>
<feature type="transmembrane region" description="Helical" evidence="8">
    <location>
        <begin position="162"/>
        <end position="181"/>
    </location>
</feature>
<dbReference type="CDD" id="cd03254">
    <property type="entry name" value="ABCC_Glucan_exporter_like"/>
    <property type="match status" value="1"/>
</dbReference>
<dbReference type="Pfam" id="PF00664">
    <property type="entry name" value="ABC_membrane"/>
    <property type="match status" value="1"/>
</dbReference>
<evidence type="ECO:0000256" key="8">
    <source>
        <dbReference type="SAM" id="Phobius"/>
    </source>
</evidence>
<evidence type="ECO:0000313" key="11">
    <source>
        <dbReference type="EMBL" id="MBB3111433.1"/>
    </source>
</evidence>
<proteinExistence type="predicted"/>
<organism evidence="11 12">
    <name type="scientific">Paenibacillus phyllosphaerae</name>
    <dbReference type="NCBI Taxonomy" id="274593"/>
    <lineage>
        <taxon>Bacteria</taxon>
        <taxon>Bacillati</taxon>
        <taxon>Bacillota</taxon>
        <taxon>Bacilli</taxon>
        <taxon>Bacillales</taxon>
        <taxon>Paenibacillaceae</taxon>
        <taxon>Paenibacillus</taxon>
    </lineage>
</organism>
<evidence type="ECO:0000313" key="12">
    <source>
        <dbReference type="Proteomes" id="UP000570361"/>
    </source>
</evidence>
<keyword evidence="4" id="KW-0547">Nucleotide-binding</keyword>
<reference evidence="11 12" key="1">
    <citation type="submission" date="2020-08" db="EMBL/GenBank/DDBJ databases">
        <title>Genomic Encyclopedia of Type Strains, Phase III (KMG-III): the genomes of soil and plant-associated and newly described type strains.</title>
        <authorList>
            <person name="Whitman W."/>
        </authorList>
    </citation>
    <scope>NUCLEOTIDE SEQUENCE [LARGE SCALE GENOMIC DNA]</scope>
    <source>
        <strain evidence="11 12">CECT 5862</strain>
    </source>
</reference>
<name>A0A7W5FNQ5_9BACL</name>
<dbReference type="GO" id="GO:0005524">
    <property type="term" value="F:ATP binding"/>
    <property type="evidence" value="ECO:0007669"/>
    <property type="project" value="UniProtKB-KW"/>
</dbReference>
<dbReference type="Gene3D" id="1.20.1560.10">
    <property type="entry name" value="ABC transporter type 1, transmembrane domain"/>
    <property type="match status" value="1"/>
</dbReference>
<feature type="domain" description="ABC transmembrane type-1" evidence="10">
    <location>
        <begin position="46"/>
        <end position="330"/>
    </location>
</feature>
<evidence type="ECO:0000256" key="5">
    <source>
        <dbReference type="ARBA" id="ARBA00022840"/>
    </source>
</evidence>
<dbReference type="PANTHER" id="PTHR43394">
    <property type="entry name" value="ATP-DEPENDENT PERMEASE MDL1, MITOCHONDRIAL"/>
    <property type="match status" value="1"/>
</dbReference>
<keyword evidence="12" id="KW-1185">Reference proteome</keyword>
<evidence type="ECO:0000256" key="3">
    <source>
        <dbReference type="ARBA" id="ARBA00022692"/>
    </source>
</evidence>
<evidence type="ECO:0000256" key="2">
    <source>
        <dbReference type="ARBA" id="ARBA00022448"/>
    </source>
</evidence>
<evidence type="ECO:0000256" key="7">
    <source>
        <dbReference type="ARBA" id="ARBA00023136"/>
    </source>
</evidence>
<dbReference type="InterPro" id="IPR039421">
    <property type="entry name" value="Type_1_exporter"/>
</dbReference>
<comment type="subcellular location">
    <subcellularLocation>
        <location evidence="1">Cell membrane</location>
        <topology evidence="1">Multi-pass membrane protein</topology>
    </subcellularLocation>
</comment>
<dbReference type="GO" id="GO:0015421">
    <property type="term" value="F:ABC-type oligopeptide transporter activity"/>
    <property type="evidence" value="ECO:0007669"/>
    <property type="project" value="TreeGrafter"/>
</dbReference>
<keyword evidence="7 8" id="KW-0472">Membrane</keyword>
<gene>
    <name evidence="11" type="ORF">FHS18_003501</name>
</gene>
<dbReference type="InterPro" id="IPR036640">
    <property type="entry name" value="ABC1_TM_sf"/>
</dbReference>
<keyword evidence="2" id="KW-0813">Transport</keyword>
<dbReference type="FunFam" id="3.40.50.300:FF:000287">
    <property type="entry name" value="Multidrug ABC transporter ATP-binding protein"/>
    <property type="match status" value="1"/>
</dbReference>
<dbReference type="PANTHER" id="PTHR43394:SF1">
    <property type="entry name" value="ATP-BINDING CASSETTE SUB-FAMILY B MEMBER 10, MITOCHONDRIAL"/>
    <property type="match status" value="1"/>
</dbReference>
<dbReference type="AlphaFoldDB" id="A0A7W5FNQ5"/>
<feature type="transmembrane region" description="Helical" evidence="8">
    <location>
        <begin position="81"/>
        <end position="104"/>
    </location>
</feature>
<dbReference type="GO" id="GO:0016887">
    <property type="term" value="F:ATP hydrolysis activity"/>
    <property type="evidence" value="ECO:0007669"/>
    <property type="project" value="InterPro"/>
</dbReference>
<dbReference type="SUPFAM" id="SSF90123">
    <property type="entry name" value="ABC transporter transmembrane region"/>
    <property type="match status" value="1"/>
</dbReference>
<feature type="domain" description="ABC transporter" evidence="9">
    <location>
        <begin position="394"/>
        <end position="628"/>
    </location>
</feature>
<dbReference type="InterPro" id="IPR011527">
    <property type="entry name" value="ABC1_TM_dom"/>
</dbReference>
<protein>
    <submittedName>
        <fullName evidence="11">ATP-binding cassette subfamily B protein</fullName>
    </submittedName>
</protein>
<dbReference type="InterPro" id="IPR003593">
    <property type="entry name" value="AAA+_ATPase"/>
</dbReference>
<dbReference type="Pfam" id="PF00005">
    <property type="entry name" value="ABC_tran"/>
    <property type="match status" value="1"/>
</dbReference>
<keyword evidence="3 8" id="KW-0812">Transmembrane</keyword>